<feature type="domain" description="HTH cro/C1-type" evidence="1">
    <location>
        <begin position="10"/>
        <end position="64"/>
    </location>
</feature>
<dbReference type="EMBL" id="WKPO01000002">
    <property type="protein sequence ID" value="MSB47612.1"/>
    <property type="molecule type" value="Genomic_DNA"/>
</dbReference>
<gene>
    <name evidence="2" type="ORF">GKE90_02705</name>
</gene>
<dbReference type="Pfam" id="PF01381">
    <property type="entry name" value="HTH_3"/>
    <property type="match status" value="1"/>
</dbReference>
<sequence>MDEAFIRSRITELRLKKGVSEYQMSLDLGQNRSYIQAISSGRALPSMKQFLNICEYFEITPLQFFDSEEVNPQLMKKALDGMRTLKDEDLIMLIGFINRLQS</sequence>
<name>A0A6I2RBG2_FLAPL</name>
<dbReference type="CDD" id="cd00093">
    <property type="entry name" value="HTH_XRE"/>
    <property type="match status" value="1"/>
</dbReference>
<evidence type="ECO:0000259" key="1">
    <source>
        <dbReference type="PROSITE" id="PS50943"/>
    </source>
</evidence>
<reference evidence="2 3" key="1">
    <citation type="journal article" date="2019" name="Nat. Med.">
        <title>A library of human gut bacterial isolates paired with longitudinal multiomics data enables mechanistic microbiome research.</title>
        <authorList>
            <person name="Poyet M."/>
            <person name="Groussin M."/>
            <person name="Gibbons S.M."/>
            <person name="Avila-Pacheco J."/>
            <person name="Jiang X."/>
            <person name="Kearney S.M."/>
            <person name="Perrotta A.R."/>
            <person name="Berdy B."/>
            <person name="Zhao S."/>
            <person name="Lieberman T.D."/>
            <person name="Swanson P.K."/>
            <person name="Smith M."/>
            <person name="Roesemann S."/>
            <person name="Alexander J.E."/>
            <person name="Rich S.A."/>
            <person name="Livny J."/>
            <person name="Vlamakis H."/>
            <person name="Clish C."/>
            <person name="Bullock K."/>
            <person name="Deik A."/>
            <person name="Scott J."/>
            <person name="Pierce K.A."/>
            <person name="Xavier R.J."/>
            <person name="Alm E.J."/>
        </authorList>
    </citation>
    <scope>NUCLEOTIDE SEQUENCE [LARGE SCALE GENOMIC DNA]</scope>
    <source>
        <strain evidence="2 3">BIOML-A5</strain>
    </source>
</reference>
<dbReference type="AlphaFoldDB" id="A0A6I2RBG2"/>
<comment type="caution">
    <text evidence="2">The sequence shown here is derived from an EMBL/GenBank/DDBJ whole genome shotgun (WGS) entry which is preliminary data.</text>
</comment>
<dbReference type="GeneID" id="89521334"/>
<dbReference type="Gene3D" id="1.10.260.40">
    <property type="entry name" value="lambda repressor-like DNA-binding domains"/>
    <property type="match status" value="1"/>
</dbReference>
<dbReference type="SMART" id="SM00530">
    <property type="entry name" value="HTH_XRE"/>
    <property type="match status" value="1"/>
</dbReference>
<evidence type="ECO:0000313" key="3">
    <source>
        <dbReference type="Proteomes" id="UP000429811"/>
    </source>
</evidence>
<dbReference type="RefSeq" id="WP_154250064.1">
    <property type="nucleotide sequence ID" value="NZ_WKPO01000002.1"/>
</dbReference>
<dbReference type="InterPro" id="IPR010982">
    <property type="entry name" value="Lambda_DNA-bd_dom_sf"/>
</dbReference>
<evidence type="ECO:0000313" key="2">
    <source>
        <dbReference type="EMBL" id="MSB47612.1"/>
    </source>
</evidence>
<organism evidence="2 3">
    <name type="scientific">Flavonifractor plautii</name>
    <name type="common">Fusobacterium plautii</name>
    <dbReference type="NCBI Taxonomy" id="292800"/>
    <lineage>
        <taxon>Bacteria</taxon>
        <taxon>Bacillati</taxon>
        <taxon>Bacillota</taxon>
        <taxon>Clostridia</taxon>
        <taxon>Eubacteriales</taxon>
        <taxon>Oscillospiraceae</taxon>
        <taxon>Flavonifractor</taxon>
    </lineage>
</organism>
<dbReference type="PROSITE" id="PS50943">
    <property type="entry name" value="HTH_CROC1"/>
    <property type="match status" value="1"/>
</dbReference>
<dbReference type="GO" id="GO:0003677">
    <property type="term" value="F:DNA binding"/>
    <property type="evidence" value="ECO:0007669"/>
    <property type="project" value="InterPro"/>
</dbReference>
<accession>A0A6I2RBG2</accession>
<proteinExistence type="predicted"/>
<protein>
    <submittedName>
        <fullName evidence="2">Helix-turn-helix domain-containing protein</fullName>
    </submittedName>
</protein>
<dbReference type="Proteomes" id="UP000429811">
    <property type="component" value="Unassembled WGS sequence"/>
</dbReference>
<dbReference type="InterPro" id="IPR001387">
    <property type="entry name" value="Cro/C1-type_HTH"/>
</dbReference>
<dbReference type="SUPFAM" id="SSF47413">
    <property type="entry name" value="lambda repressor-like DNA-binding domains"/>
    <property type="match status" value="1"/>
</dbReference>